<dbReference type="Pfam" id="PF00188">
    <property type="entry name" value="CAP"/>
    <property type="match status" value="1"/>
</dbReference>
<proteinExistence type="predicted"/>
<dbReference type="EMBL" id="LBSM01000004">
    <property type="protein sequence ID" value="KKQ18513.1"/>
    <property type="molecule type" value="Genomic_DNA"/>
</dbReference>
<keyword evidence="1" id="KW-0812">Transmembrane</keyword>
<sequence length="293" mass="32398">MSLHHWFIPHRETHEKAKLLHWHFLIIYILLFILLRVGIDLVSEIKPGVLGVNSDITVSQVIEGTNRERQKNGLLPLTENAELDRAALEKAKNMFEENYWAHFSPSGRDPWGFIISSGYRFSYAGENLAKNFYTSGDAVRAWMASPTHRDNILNSKYQDIGVAVLEGNLNGQKTTLVVQMFGKSYQVVASAPPPQINLAGQNITLPSEAGQSGQQILSMGGEKIVLPKTIDPLTITKIGGISIFAVIAFLLLLDFLILRRRGVFRLSGHHVAHLSFLAIAGASVILSHAGEIL</sequence>
<reference evidence="3 4" key="1">
    <citation type="journal article" date="2015" name="Nature">
        <title>rRNA introns, odd ribosomes, and small enigmatic genomes across a large radiation of phyla.</title>
        <authorList>
            <person name="Brown C.T."/>
            <person name="Hug L.A."/>
            <person name="Thomas B.C."/>
            <person name="Sharon I."/>
            <person name="Castelle C.J."/>
            <person name="Singh A."/>
            <person name="Wilkins M.J."/>
            <person name="Williams K.H."/>
            <person name="Banfield J.F."/>
        </authorList>
    </citation>
    <scope>NUCLEOTIDE SEQUENCE [LARGE SCALE GENOMIC DNA]</scope>
</reference>
<feature type="transmembrane region" description="Helical" evidence="1">
    <location>
        <begin position="270"/>
        <end position="290"/>
    </location>
</feature>
<organism evidence="3 4">
    <name type="scientific">Berkelbacteria bacterium GW2011_GWA1_36_9</name>
    <dbReference type="NCBI Taxonomy" id="1618331"/>
    <lineage>
        <taxon>Bacteria</taxon>
        <taxon>Candidatus Berkelbacteria</taxon>
    </lineage>
</organism>
<dbReference type="InterPro" id="IPR035940">
    <property type="entry name" value="CAP_sf"/>
</dbReference>
<dbReference type="Gene3D" id="3.40.33.10">
    <property type="entry name" value="CAP"/>
    <property type="match status" value="1"/>
</dbReference>
<dbReference type="PANTHER" id="PTHR31157">
    <property type="entry name" value="SCP DOMAIN-CONTAINING PROTEIN"/>
    <property type="match status" value="1"/>
</dbReference>
<gene>
    <name evidence="3" type="ORF">US31_C0004G0075</name>
</gene>
<feature type="domain" description="SCP" evidence="2">
    <location>
        <begin position="65"/>
        <end position="180"/>
    </location>
</feature>
<evidence type="ECO:0000259" key="2">
    <source>
        <dbReference type="Pfam" id="PF00188"/>
    </source>
</evidence>
<dbReference type="SUPFAM" id="SSF55797">
    <property type="entry name" value="PR-1-like"/>
    <property type="match status" value="1"/>
</dbReference>
<keyword evidence="1" id="KW-0472">Membrane</keyword>
<dbReference type="InterPro" id="IPR014044">
    <property type="entry name" value="CAP_dom"/>
</dbReference>
<evidence type="ECO:0000256" key="1">
    <source>
        <dbReference type="SAM" id="Phobius"/>
    </source>
</evidence>
<protein>
    <recommendedName>
        <fullName evidence="2">SCP domain-containing protein</fullName>
    </recommendedName>
</protein>
<accession>A0A0G0FHI5</accession>
<keyword evidence="1" id="KW-1133">Transmembrane helix</keyword>
<dbReference type="Proteomes" id="UP000034508">
    <property type="component" value="Unassembled WGS sequence"/>
</dbReference>
<evidence type="ECO:0000313" key="4">
    <source>
        <dbReference type="Proteomes" id="UP000034508"/>
    </source>
</evidence>
<feature type="transmembrane region" description="Helical" evidence="1">
    <location>
        <begin position="20"/>
        <end position="39"/>
    </location>
</feature>
<feature type="transmembrane region" description="Helical" evidence="1">
    <location>
        <begin position="238"/>
        <end position="258"/>
    </location>
</feature>
<dbReference type="PANTHER" id="PTHR31157:SF1">
    <property type="entry name" value="SCP DOMAIN-CONTAINING PROTEIN"/>
    <property type="match status" value="1"/>
</dbReference>
<comment type="caution">
    <text evidence="3">The sequence shown here is derived from an EMBL/GenBank/DDBJ whole genome shotgun (WGS) entry which is preliminary data.</text>
</comment>
<name>A0A0G0FHI5_9BACT</name>
<dbReference type="AlphaFoldDB" id="A0A0G0FHI5"/>
<evidence type="ECO:0000313" key="3">
    <source>
        <dbReference type="EMBL" id="KKQ18513.1"/>
    </source>
</evidence>
<dbReference type="CDD" id="cd05379">
    <property type="entry name" value="CAP_bacterial"/>
    <property type="match status" value="1"/>
</dbReference>